<proteinExistence type="predicted"/>
<evidence type="ECO:0000313" key="1">
    <source>
        <dbReference type="EMBL" id="KAA6341348.1"/>
    </source>
</evidence>
<comment type="caution">
    <text evidence="1">The sequence shown here is derived from an EMBL/GenBank/DDBJ whole genome shotgun (WGS) entry which is preliminary data.</text>
</comment>
<organism evidence="1">
    <name type="scientific">termite gut metagenome</name>
    <dbReference type="NCBI Taxonomy" id="433724"/>
    <lineage>
        <taxon>unclassified sequences</taxon>
        <taxon>metagenomes</taxon>
        <taxon>organismal metagenomes</taxon>
    </lineage>
</organism>
<dbReference type="AlphaFoldDB" id="A0A5J4S684"/>
<protein>
    <submittedName>
        <fullName evidence="1">Uncharacterized protein</fullName>
    </submittedName>
</protein>
<dbReference type="EMBL" id="SNRY01000395">
    <property type="protein sequence ID" value="KAA6341348.1"/>
    <property type="molecule type" value="Genomic_DNA"/>
</dbReference>
<reference evidence="1" key="1">
    <citation type="submission" date="2019-03" db="EMBL/GenBank/DDBJ databases">
        <title>Single cell metagenomics reveals metabolic interactions within the superorganism composed of flagellate Streblomastix strix and complex community of Bacteroidetes bacteria on its surface.</title>
        <authorList>
            <person name="Treitli S.C."/>
            <person name="Kolisko M."/>
            <person name="Husnik F."/>
            <person name="Keeling P."/>
            <person name="Hampl V."/>
        </authorList>
    </citation>
    <scope>NUCLEOTIDE SEQUENCE</scope>
    <source>
        <strain evidence="1">STM</strain>
    </source>
</reference>
<sequence>MLKKDHEKPVVIKTFYRRDVNLKFLINTVLTILNEAKL</sequence>
<gene>
    <name evidence="1" type="ORF">EZS27_010836</name>
</gene>
<name>A0A5J4S684_9ZZZZ</name>
<accession>A0A5J4S684</accession>